<dbReference type="SUPFAM" id="SSF46785">
    <property type="entry name" value="Winged helix' DNA-binding domain"/>
    <property type="match status" value="1"/>
</dbReference>
<dbReference type="NCBIfam" id="TIGR00738">
    <property type="entry name" value="rrf2_super"/>
    <property type="match status" value="1"/>
</dbReference>
<keyword evidence="2" id="KW-1185">Reference proteome</keyword>
<dbReference type="PROSITE" id="PS51197">
    <property type="entry name" value="HTH_RRF2_2"/>
    <property type="match status" value="1"/>
</dbReference>
<dbReference type="Proteomes" id="UP000184248">
    <property type="component" value="Unassembled WGS sequence"/>
</dbReference>
<organism evidence="1 2">
    <name type="scientific">Halomonas caseinilytica</name>
    <dbReference type="NCBI Taxonomy" id="438744"/>
    <lineage>
        <taxon>Bacteria</taxon>
        <taxon>Pseudomonadati</taxon>
        <taxon>Pseudomonadota</taxon>
        <taxon>Gammaproteobacteria</taxon>
        <taxon>Oceanospirillales</taxon>
        <taxon>Halomonadaceae</taxon>
        <taxon>Halomonas</taxon>
    </lineage>
</organism>
<sequence>MVRNRSPEGMAPGSQAVLKLSRLTDYAAVVMAQIARHPEQPHAAAELAEAVSLPHPTVSKTLKMLVRAGLLESRRGAMGGYSLARPASRISASDIISAIEGPVAMTECSQAEGDCELVSVCGVSDNWQRVSLAVRALLDSVTLAHLADTTPIKLPVQLPIQSVSLAAEA</sequence>
<proteinExistence type="predicted"/>
<dbReference type="PANTHER" id="PTHR33221:SF2">
    <property type="entry name" value="TRANSCRIPTIONAL REGULATOR"/>
    <property type="match status" value="1"/>
</dbReference>
<dbReference type="Gene3D" id="1.10.10.10">
    <property type="entry name" value="Winged helix-like DNA-binding domain superfamily/Winged helix DNA-binding domain"/>
    <property type="match status" value="1"/>
</dbReference>
<name>A0A1M6YDR6_9GAMM</name>
<dbReference type="InterPro" id="IPR014290">
    <property type="entry name" value="SUF_FeS_clus_asmbl_reg"/>
</dbReference>
<protein>
    <submittedName>
        <fullName evidence="1">Transcriptional regulator, BadM/Rrf2 family</fullName>
    </submittedName>
</protein>
<dbReference type="InterPro" id="IPR000944">
    <property type="entry name" value="Tscrpt_reg_Rrf2"/>
</dbReference>
<accession>A0A1M6YDR6</accession>
<dbReference type="PANTHER" id="PTHR33221">
    <property type="entry name" value="WINGED HELIX-TURN-HELIX TRANSCRIPTIONAL REGULATOR, RRF2 FAMILY"/>
    <property type="match status" value="1"/>
</dbReference>
<dbReference type="InterPro" id="IPR036390">
    <property type="entry name" value="WH_DNA-bd_sf"/>
</dbReference>
<dbReference type="InterPro" id="IPR036388">
    <property type="entry name" value="WH-like_DNA-bd_sf"/>
</dbReference>
<reference evidence="2" key="1">
    <citation type="submission" date="2016-11" db="EMBL/GenBank/DDBJ databases">
        <authorList>
            <person name="Varghese N."/>
            <person name="Submissions S."/>
        </authorList>
    </citation>
    <scope>NUCLEOTIDE SEQUENCE [LARGE SCALE GENOMIC DNA]</scope>
    <source>
        <strain evidence="2">ALO Sharm</strain>
    </source>
</reference>
<dbReference type="GO" id="GO:0005829">
    <property type="term" value="C:cytosol"/>
    <property type="evidence" value="ECO:0007669"/>
    <property type="project" value="TreeGrafter"/>
</dbReference>
<dbReference type="AlphaFoldDB" id="A0A1M6YDR6"/>
<dbReference type="Pfam" id="PF02082">
    <property type="entry name" value="Rrf2"/>
    <property type="match status" value="1"/>
</dbReference>
<evidence type="ECO:0000313" key="2">
    <source>
        <dbReference type="Proteomes" id="UP000184248"/>
    </source>
</evidence>
<evidence type="ECO:0000313" key="1">
    <source>
        <dbReference type="EMBL" id="SHL16441.1"/>
    </source>
</evidence>
<dbReference type="CDD" id="cd00090">
    <property type="entry name" value="HTH_ARSR"/>
    <property type="match status" value="1"/>
</dbReference>
<dbReference type="EMBL" id="FRAL01000008">
    <property type="protein sequence ID" value="SHL16441.1"/>
    <property type="molecule type" value="Genomic_DNA"/>
</dbReference>
<dbReference type="GO" id="GO:0003700">
    <property type="term" value="F:DNA-binding transcription factor activity"/>
    <property type="evidence" value="ECO:0007669"/>
    <property type="project" value="TreeGrafter"/>
</dbReference>
<gene>
    <name evidence="1" type="ORF">SAMN05192556_108145</name>
</gene>
<dbReference type="NCBIfam" id="TIGR02944">
    <property type="entry name" value="suf_reg_Xantho"/>
    <property type="match status" value="1"/>
</dbReference>
<dbReference type="InterPro" id="IPR011991">
    <property type="entry name" value="ArsR-like_HTH"/>
</dbReference>
<dbReference type="InterPro" id="IPR030489">
    <property type="entry name" value="TR_Rrf2-type_CS"/>
</dbReference>
<dbReference type="PROSITE" id="PS01332">
    <property type="entry name" value="HTH_RRF2_1"/>
    <property type="match status" value="1"/>
</dbReference>